<dbReference type="Gene3D" id="3.80.10.10">
    <property type="entry name" value="Ribonuclease Inhibitor"/>
    <property type="match status" value="1"/>
</dbReference>
<name>A0A644XW53_9ZZZZ</name>
<protein>
    <recommendedName>
        <fullName evidence="2">Leucine-rich repeat domain-containing protein</fullName>
    </recommendedName>
</protein>
<evidence type="ECO:0000313" key="1">
    <source>
        <dbReference type="EMBL" id="MPM20147.1"/>
    </source>
</evidence>
<accession>A0A644XW53</accession>
<dbReference type="EMBL" id="VSSQ01003322">
    <property type="protein sequence ID" value="MPM20147.1"/>
    <property type="molecule type" value="Genomic_DNA"/>
</dbReference>
<organism evidence="1">
    <name type="scientific">bioreactor metagenome</name>
    <dbReference type="NCBI Taxonomy" id="1076179"/>
    <lineage>
        <taxon>unclassified sequences</taxon>
        <taxon>metagenomes</taxon>
        <taxon>ecological metagenomes</taxon>
    </lineage>
</organism>
<proteinExistence type="predicted"/>
<dbReference type="Pfam" id="PF13306">
    <property type="entry name" value="LRR_5"/>
    <property type="match status" value="1"/>
</dbReference>
<comment type="caution">
    <text evidence="1">The sequence shown here is derived from an EMBL/GenBank/DDBJ whole genome shotgun (WGS) entry which is preliminary data.</text>
</comment>
<dbReference type="InterPro" id="IPR032675">
    <property type="entry name" value="LRR_dom_sf"/>
</dbReference>
<dbReference type="SUPFAM" id="SSF52058">
    <property type="entry name" value="L domain-like"/>
    <property type="match status" value="1"/>
</dbReference>
<sequence length="136" mass="15590">MIPDNRNVTILFDKLFFRHKEITSIHIPDTVTDLGEFLFDGCENLRRIELPSNLTSLWGYTFCRSGFEEIILPDKLTYLPPFAFKDCKNLKRVVCGAGMKKIHAWVFGGCDQLEEVVYGPNVEISPEAYQTKVLNT</sequence>
<gene>
    <name evidence="1" type="ORF">SDC9_66576</name>
</gene>
<evidence type="ECO:0008006" key="2">
    <source>
        <dbReference type="Google" id="ProtNLM"/>
    </source>
</evidence>
<dbReference type="InterPro" id="IPR026906">
    <property type="entry name" value="LRR_5"/>
</dbReference>
<reference evidence="1" key="1">
    <citation type="submission" date="2019-08" db="EMBL/GenBank/DDBJ databases">
        <authorList>
            <person name="Kucharzyk K."/>
            <person name="Murdoch R.W."/>
            <person name="Higgins S."/>
            <person name="Loffler F."/>
        </authorList>
    </citation>
    <scope>NUCLEOTIDE SEQUENCE</scope>
</reference>
<dbReference type="AlphaFoldDB" id="A0A644XW53"/>